<organism evidence="2 3">
    <name type="scientific">Pseudonocardia tropica</name>
    <dbReference type="NCBI Taxonomy" id="681289"/>
    <lineage>
        <taxon>Bacteria</taxon>
        <taxon>Bacillati</taxon>
        <taxon>Actinomycetota</taxon>
        <taxon>Actinomycetes</taxon>
        <taxon>Pseudonocardiales</taxon>
        <taxon>Pseudonocardiaceae</taxon>
        <taxon>Pseudonocardia</taxon>
    </lineage>
</organism>
<reference evidence="2 3" key="1">
    <citation type="submission" date="2024-03" db="EMBL/GenBank/DDBJ databases">
        <title>Draft genome sequence of Pseudonocardia tropica JCM 19149.</title>
        <authorList>
            <person name="Butdee W."/>
            <person name="Duangmal K."/>
        </authorList>
    </citation>
    <scope>NUCLEOTIDE SEQUENCE [LARGE SCALE GENOMIC DNA]</scope>
    <source>
        <strain evidence="2 3">JCM 19149</strain>
    </source>
</reference>
<feature type="domain" description="Aminoglycoside phosphotransferase" evidence="1">
    <location>
        <begin position="141"/>
        <end position="312"/>
    </location>
</feature>
<dbReference type="Proteomes" id="UP001464923">
    <property type="component" value="Unassembled WGS sequence"/>
</dbReference>
<proteinExistence type="predicted"/>
<sequence>MRTIGAGTGARADVLDPSTAAGLSELGLGPEPLPRLTAMVADRTGCRRARLLTVRLRSHPYDRPALTTASRHLVSGSAVDDAGRTRDYALFVKVVRSWRRSPLSAAVPEPLRSTLASLLPWRTEPDVYRGDLGRRLPPGLRLPRVHHVADLDDESAAVWLEHVPVRRERWDLVRHRRAARLLGRLAASPSVAPIAAAVPVGRTPRGYAEHWLDAVVVPELTDGDLWRHPLVAETVDERLRRGVLGAAAALPALVEELESRPRLTAHGDACTDNLLLDARSEDVVLVDFGFWGTAPVGFDLGQLLVGEVQLGLRPAGQLAGLERVCLPAYVRGLRDEGCTIPLAEVARAHAVAMTVFHAVPAIPDALRSVGEGPELRARLRGLAATTRFVLGLLRATGGVPGMR</sequence>
<evidence type="ECO:0000313" key="3">
    <source>
        <dbReference type="Proteomes" id="UP001464923"/>
    </source>
</evidence>
<dbReference type="SUPFAM" id="SSF56112">
    <property type="entry name" value="Protein kinase-like (PK-like)"/>
    <property type="match status" value="1"/>
</dbReference>
<dbReference type="Pfam" id="PF01636">
    <property type="entry name" value="APH"/>
    <property type="match status" value="1"/>
</dbReference>
<comment type="caution">
    <text evidence="2">The sequence shown here is derived from an EMBL/GenBank/DDBJ whole genome shotgun (WGS) entry which is preliminary data.</text>
</comment>
<keyword evidence="3" id="KW-1185">Reference proteome</keyword>
<evidence type="ECO:0000259" key="1">
    <source>
        <dbReference type="Pfam" id="PF01636"/>
    </source>
</evidence>
<name>A0ABV1K360_9PSEU</name>
<evidence type="ECO:0000313" key="2">
    <source>
        <dbReference type="EMBL" id="MEQ3542264.1"/>
    </source>
</evidence>
<gene>
    <name evidence="2" type="ORF">WHI96_25990</name>
</gene>
<dbReference type="Gene3D" id="3.90.1200.10">
    <property type="match status" value="1"/>
</dbReference>
<dbReference type="InterPro" id="IPR011009">
    <property type="entry name" value="Kinase-like_dom_sf"/>
</dbReference>
<protein>
    <submittedName>
        <fullName evidence="2">Phosphotransferase</fullName>
    </submittedName>
</protein>
<accession>A0ABV1K360</accession>
<dbReference type="RefSeq" id="WP_345651008.1">
    <property type="nucleotide sequence ID" value="NZ_BAABLY010000072.1"/>
</dbReference>
<dbReference type="EMBL" id="JBEDNP010000029">
    <property type="protein sequence ID" value="MEQ3542264.1"/>
    <property type="molecule type" value="Genomic_DNA"/>
</dbReference>
<dbReference type="InterPro" id="IPR002575">
    <property type="entry name" value="Aminoglycoside_PTrfase"/>
</dbReference>